<evidence type="ECO:0000256" key="7">
    <source>
        <dbReference type="RuleBase" id="RU367016"/>
    </source>
</evidence>
<evidence type="ECO:0000256" key="8">
    <source>
        <dbReference type="SAM" id="MobiDB-lite"/>
    </source>
</evidence>
<protein>
    <submittedName>
        <fullName evidence="10">Membrane protein</fullName>
    </submittedName>
</protein>
<feature type="transmembrane region" description="Helical" evidence="7">
    <location>
        <begin position="144"/>
        <end position="167"/>
    </location>
</feature>
<evidence type="ECO:0000256" key="5">
    <source>
        <dbReference type="ARBA" id="ARBA00022989"/>
    </source>
</evidence>
<dbReference type="EMBL" id="AP027731">
    <property type="protein sequence ID" value="BDZ46608.1"/>
    <property type="molecule type" value="Genomic_DNA"/>
</dbReference>
<accession>A0ABN6XR07</accession>
<dbReference type="Proteomes" id="UP001321498">
    <property type="component" value="Chromosome"/>
</dbReference>
<comment type="subcellular location">
    <subcellularLocation>
        <location evidence="1 7">Cell membrane</location>
        <topology evidence="1 7">Multi-pass membrane protein</topology>
    </subcellularLocation>
</comment>
<evidence type="ECO:0000313" key="11">
    <source>
        <dbReference type="Proteomes" id="UP001321498"/>
    </source>
</evidence>
<comment type="similarity">
    <text evidence="2 7">Belongs to the DedA family.</text>
</comment>
<feature type="domain" description="VTT" evidence="9">
    <location>
        <begin position="40"/>
        <end position="164"/>
    </location>
</feature>
<reference evidence="11" key="1">
    <citation type="journal article" date="2019" name="Int. J. Syst. Evol. Microbiol.">
        <title>The Global Catalogue of Microorganisms (GCM) 10K type strain sequencing project: providing services to taxonomists for standard genome sequencing and annotation.</title>
        <authorList>
            <consortium name="The Broad Institute Genomics Platform"/>
            <consortium name="The Broad Institute Genome Sequencing Center for Infectious Disease"/>
            <person name="Wu L."/>
            <person name="Ma J."/>
        </authorList>
    </citation>
    <scope>NUCLEOTIDE SEQUENCE [LARGE SCALE GENOMIC DNA]</scope>
    <source>
        <strain evidence="11">NBRC 108725</strain>
    </source>
</reference>
<evidence type="ECO:0000256" key="1">
    <source>
        <dbReference type="ARBA" id="ARBA00004651"/>
    </source>
</evidence>
<evidence type="ECO:0000256" key="6">
    <source>
        <dbReference type="ARBA" id="ARBA00023136"/>
    </source>
</evidence>
<dbReference type="InterPro" id="IPR032816">
    <property type="entry name" value="VTT_dom"/>
</dbReference>
<feature type="transmembrane region" description="Helical" evidence="7">
    <location>
        <begin position="22"/>
        <end position="48"/>
    </location>
</feature>
<evidence type="ECO:0000259" key="9">
    <source>
        <dbReference type="Pfam" id="PF09335"/>
    </source>
</evidence>
<proteinExistence type="inferred from homology"/>
<keyword evidence="11" id="KW-1185">Reference proteome</keyword>
<evidence type="ECO:0000256" key="2">
    <source>
        <dbReference type="ARBA" id="ARBA00010792"/>
    </source>
</evidence>
<feature type="transmembrane region" description="Helical" evidence="7">
    <location>
        <begin position="179"/>
        <end position="202"/>
    </location>
</feature>
<keyword evidence="5 7" id="KW-1133">Transmembrane helix</keyword>
<keyword evidence="4 7" id="KW-0812">Transmembrane</keyword>
<evidence type="ECO:0000313" key="10">
    <source>
        <dbReference type="EMBL" id="BDZ46608.1"/>
    </source>
</evidence>
<gene>
    <name evidence="10" type="primary">dedA</name>
    <name evidence="10" type="ORF">GCM10025866_25170</name>
</gene>
<dbReference type="RefSeq" id="WP_286276640.1">
    <property type="nucleotide sequence ID" value="NZ_AP027731.1"/>
</dbReference>
<keyword evidence="6 7" id="KW-0472">Membrane</keyword>
<feature type="transmembrane region" description="Helical" evidence="7">
    <location>
        <begin position="113"/>
        <end position="132"/>
    </location>
</feature>
<keyword evidence="3 7" id="KW-1003">Cell membrane</keyword>
<dbReference type="PANTHER" id="PTHR30353">
    <property type="entry name" value="INNER MEMBRANE PROTEIN DEDA-RELATED"/>
    <property type="match status" value="1"/>
</dbReference>
<feature type="transmembrane region" description="Helical" evidence="7">
    <location>
        <begin position="60"/>
        <end position="84"/>
    </location>
</feature>
<evidence type="ECO:0000256" key="4">
    <source>
        <dbReference type="ARBA" id="ARBA00022692"/>
    </source>
</evidence>
<name>A0ABN6XR07_9MICO</name>
<organism evidence="10 11">
    <name type="scientific">Naasia aerilata</name>
    <dbReference type="NCBI Taxonomy" id="1162966"/>
    <lineage>
        <taxon>Bacteria</taxon>
        <taxon>Bacillati</taxon>
        <taxon>Actinomycetota</taxon>
        <taxon>Actinomycetes</taxon>
        <taxon>Micrococcales</taxon>
        <taxon>Microbacteriaceae</taxon>
        <taxon>Naasia</taxon>
    </lineage>
</organism>
<dbReference type="Pfam" id="PF09335">
    <property type="entry name" value="VTT_dom"/>
    <property type="match status" value="1"/>
</dbReference>
<evidence type="ECO:0000256" key="3">
    <source>
        <dbReference type="ARBA" id="ARBA00022475"/>
    </source>
</evidence>
<dbReference type="PANTHER" id="PTHR30353:SF0">
    <property type="entry name" value="TRANSMEMBRANE PROTEIN"/>
    <property type="match status" value="1"/>
</dbReference>
<sequence>MNEVLNNILAIVTSVDPVLRTAIAGIAMFLETSILVGLVVPGDTIVIVSSTAVSSPAGYWALLITVIVGSLAGESLGFALGRLFGPRLRASPLGQRIGGGHWERAERYLARRGGLAVFISRFLPVLHALIPLTVGMSPMRYRRFIAWTAPACTLWAFAYITVGTLAAGSYRTVGDRLHYAGYLFVGGIVVFLLIALGARTLLHRTQSKHMDGEAPGPVVDGQGQAPRV</sequence>
<dbReference type="InterPro" id="IPR032818">
    <property type="entry name" value="DedA-like"/>
</dbReference>
<feature type="region of interest" description="Disordered" evidence="8">
    <location>
        <begin position="208"/>
        <end position="228"/>
    </location>
</feature>